<dbReference type="GO" id="GO:0005576">
    <property type="term" value="C:extracellular region"/>
    <property type="evidence" value="ECO:0007669"/>
    <property type="project" value="TreeGrafter"/>
</dbReference>
<evidence type="ECO:0000313" key="13">
    <source>
        <dbReference type="EMBL" id="KAG0652566.1"/>
    </source>
</evidence>
<dbReference type="PANTHER" id="PTHR45708:SF49">
    <property type="entry name" value="ENDOCHITINASE"/>
    <property type="match status" value="1"/>
</dbReference>
<dbReference type="Proteomes" id="UP000785200">
    <property type="component" value="Unassembled WGS sequence"/>
</dbReference>
<feature type="chain" id="PRO_5040316537" description="chitinase" evidence="11">
    <location>
        <begin position="20"/>
        <end position="536"/>
    </location>
</feature>
<evidence type="ECO:0000256" key="1">
    <source>
        <dbReference type="ARBA" id="ARBA00000822"/>
    </source>
</evidence>
<dbReference type="PANTHER" id="PTHR45708">
    <property type="entry name" value="ENDOCHITINASE"/>
    <property type="match status" value="1"/>
</dbReference>
<evidence type="ECO:0000313" key="14">
    <source>
        <dbReference type="Proteomes" id="UP000785200"/>
    </source>
</evidence>
<sequence>MRLYCQPLLFSLLLPSLHGSDLLVSGARLPPRWNLNLAARAISQNKVEVPGLQFLTQYACPNATNVKGNDTVSVPIDQLGTVLLRLLQMEQDVIALIGKYNAEGRLNSTGPSGVFVGADGVEVIAASDSVAAASSSGSTNSKDSNTDVAVSARNSSGPSAVLSLDDPGSPQVSATDVSAASSKASPDSAVSSTDSVVSAQTTSAPSAVPSLVDPGSPQISKTNYTFNAQSSKNVAVYFGQSPVTSDTTLALQCADPDIDIVILAFVTASSDGGQYPQINFGPACGGQTAEMASDAPGLLSCPQLAADITTCQTKYGKKVFLSIGGATGQISFTTAASAGSFATMLWNLFGPPGNIDSGLRPFGDVQLDGFDVDNEDALSANWEAFATTMRTLFASTPSKTYYLSAAPQCPYPDASDPQALLLLTDFVWVQFYNNPSCQIGSAGFVASLQQWSTALLASELPVKPKLYFGAPAFSDAGPVAYEAIGNAEGMQGVVESVVGLGLSNFGGVMFWDGPEAMLNTCNGKDILGWAKAGLTS</sequence>
<dbReference type="GO" id="GO:0008843">
    <property type="term" value="F:endochitinase activity"/>
    <property type="evidence" value="ECO:0007669"/>
    <property type="project" value="UniProtKB-EC"/>
</dbReference>
<comment type="caution">
    <text evidence="13">The sequence shown here is derived from an EMBL/GenBank/DDBJ whole genome shotgun (WGS) entry which is preliminary data.</text>
</comment>
<dbReference type="InterPro" id="IPR050542">
    <property type="entry name" value="Glycosyl_Hydrlase18_Chitinase"/>
</dbReference>
<evidence type="ECO:0000259" key="12">
    <source>
        <dbReference type="PROSITE" id="PS51910"/>
    </source>
</evidence>
<keyword evidence="3 8" id="KW-0378">Hydrolase</keyword>
<feature type="compositionally biased region" description="Low complexity" evidence="10">
    <location>
        <begin position="178"/>
        <end position="204"/>
    </location>
</feature>
<organism evidence="13 14">
    <name type="scientific">Hyphodiscus hymeniophilus</name>
    <dbReference type="NCBI Taxonomy" id="353542"/>
    <lineage>
        <taxon>Eukaryota</taxon>
        <taxon>Fungi</taxon>
        <taxon>Dikarya</taxon>
        <taxon>Ascomycota</taxon>
        <taxon>Pezizomycotina</taxon>
        <taxon>Leotiomycetes</taxon>
        <taxon>Helotiales</taxon>
        <taxon>Hyphodiscaceae</taxon>
        <taxon>Hyphodiscus</taxon>
    </lineage>
</organism>
<name>A0A9P6VQ34_9HELO</name>
<comment type="similarity">
    <text evidence="9">Belongs to the glycosyl hydrolase 18 family.</text>
</comment>
<keyword evidence="6 8" id="KW-0326">Glycosidase</keyword>
<accession>A0A9P6VQ34</accession>
<keyword evidence="14" id="KW-1185">Reference proteome</keyword>
<protein>
    <recommendedName>
        <fullName evidence="2">chitinase</fullName>
        <ecNumber evidence="2">3.2.1.14</ecNumber>
    </recommendedName>
</protein>
<dbReference type="InterPro" id="IPR017853">
    <property type="entry name" value="GH"/>
</dbReference>
<dbReference type="PROSITE" id="PS01095">
    <property type="entry name" value="GH18_1"/>
    <property type="match status" value="1"/>
</dbReference>
<keyword evidence="5" id="KW-0119">Carbohydrate metabolism</keyword>
<gene>
    <name evidence="13" type="ORF">D0Z07_0163</name>
</gene>
<feature type="signal peptide" evidence="11">
    <location>
        <begin position="1"/>
        <end position="19"/>
    </location>
</feature>
<evidence type="ECO:0000256" key="7">
    <source>
        <dbReference type="ARBA" id="ARBA00023326"/>
    </source>
</evidence>
<evidence type="ECO:0000256" key="9">
    <source>
        <dbReference type="RuleBase" id="RU004453"/>
    </source>
</evidence>
<dbReference type="AlphaFoldDB" id="A0A9P6VQ34"/>
<evidence type="ECO:0000256" key="6">
    <source>
        <dbReference type="ARBA" id="ARBA00023295"/>
    </source>
</evidence>
<evidence type="ECO:0000256" key="10">
    <source>
        <dbReference type="SAM" id="MobiDB-lite"/>
    </source>
</evidence>
<dbReference type="OrthoDB" id="6020543at2759"/>
<dbReference type="InterPro" id="IPR001223">
    <property type="entry name" value="Glyco_hydro18_cat"/>
</dbReference>
<dbReference type="Pfam" id="PF00704">
    <property type="entry name" value="Glyco_hydro_18"/>
    <property type="match status" value="1"/>
</dbReference>
<dbReference type="EC" id="3.2.1.14" evidence="2"/>
<keyword evidence="4" id="KW-0146">Chitin degradation</keyword>
<feature type="compositionally biased region" description="Low complexity" evidence="10">
    <location>
        <begin position="132"/>
        <end position="143"/>
    </location>
</feature>
<dbReference type="Gene3D" id="3.20.20.80">
    <property type="entry name" value="Glycosidases"/>
    <property type="match status" value="1"/>
</dbReference>
<evidence type="ECO:0000256" key="5">
    <source>
        <dbReference type="ARBA" id="ARBA00023277"/>
    </source>
</evidence>
<feature type="domain" description="GH18" evidence="12">
    <location>
        <begin position="232"/>
        <end position="536"/>
    </location>
</feature>
<dbReference type="InterPro" id="IPR001579">
    <property type="entry name" value="Glyco_hydro_18_chit_AS"/>
</dbReference>
<evidence type="ECO:0000256" key="4">
    <source>
        <dbReference type="ARBA" id="ARBA00023024"/>
    </source>
</evidence>
<comment type="catalytic activity">
    <reaction evidence="1">
        <text>Random endo-hydrolysis of N-acetyl-beta-D-glucosaminide (1-&gt;4)-beta-linkages in chitin and chitodextrins.</text>
        <dbReference type="EC" id="3.2.1.14"/>
    </reaction>
</comment>
<dbReference type="SUPFAM" id="SSF51445">
    <property type="entry name" value="(Trans)glycosidases"/>
    <property type="match status" value="1"/>
</dbReference>
<keyword evidence="11" id="KW-0732">Signal</keyword>
<dbReference type="GO" id="GO:0006032">
    <property type="term" value="P:chitin catabolic process"/>
    <property type="evidence" value="ECO:0007669"/>
    <property type="project" value="UniProtKB-KW"/>
</dbReference>
<dbReference type="PROSITE" id="PS51910">
    <property type="entry name" value="GH18_2"/>
    <property type="match status" value="1"/>
</dbReference>
<proteinExistence type="inferred from homology"/>
<evidence type="ECO:0000256" key="3">
    <source>
        <dbReference type="ARBA" id="ARBA00022801"/>
    </source>
</evidence>
<evidence type="ECO:0000256" key="11">
    <source>
        <dbReference type="SAM" id="SignalP"/>
    </source>
</evidence>
<keyword evidence="7" id="KW-0624">Polysaccharide degradation</keyword>
<feature type="region of interest" description="Disordered" evidence="10">
    <location>
        <begin position="132"/>
        <end position="215"/>
    </location>
</feature>
<dbReference type="GO" id="GO:0000272">
    <property type="term" value="P:polysaccharide catabolic process"/>
    <property type="evidence" value="ECO:0007669"/>
    <property type="project" value="UniProtKB-KW"/>
</dbReference>
<reference evidence="13" key="1">
    <citation type="submission" date="2019-07" db="EMBL/GenBank/DDBJ databases">
        <title>Hyphodiscus hymeniophilus genome sequencing and assembly.</title>
        <authorList>
            <person name="Kramer G."/>
            <person name="Nodwell J."/>
        </authorList>
    </citation>
    <scope>NUCLEOTIDE SEQUENCE</scope>
    <source>
        <strain evidence="13">ATCC 34498</strain>
    </source>
</reference>
<dbReference type="EMBL" id="VNKQ01000002">
    <property type="protein sequence ID" value="KAG0652566.1"/>
    <property type="molecule type" value="Genomic_DNA"/>
</dbReference>
<evidence type="ECO:0000256" key="8">
    <source>
        <dbReference type="RuleBase" id="RU000489"/>
    </source>
</evidence>
<evidence type="ECO:0000256" key="2">
    <source>
        <dbReference type="ARBA" id="ARBA00012729"/>
    </source>
</evidence>